<gene>
    <name evidence="2" type="ORF">BDV98DRAFT_577124</name>
</gene>
<proteinExistence type="predicted"/>
<keyword evidence="3" id="KW-1185">Reference proteome</keyword>
<accession>A0A5C3Q169</accession>
<sequence length="348" mass="38353">IVQYSPHLPARHVTVSLCAKSPFCVSLFLGAATIVHHCSQSHWINGLWTREPAMGLFLSGRKLQNALHCTMRHRDCKRATGLVTIEDESASQATVTVAIVAASPLESIKPLRGFLCASQNTVATPLLNQRTSRIFFFVLSAYPMNTMLLTPCASSPFEFSVTTPTVLPFYSHTKRVQVRICRRADRSWTNFTQVINEHELSTTYNFTRPRSILLELYVVIQSFHASEVDLIHEEFHKGLEKISNLFLSQSQLQPCSFSCTFPITEAIIVQTDPSARKMSISGLSLNEKVREWAKKCGAVLTEGELEGRGGVAFLKSAAPGLTRSGSMGTGKSKRMGYIASGLGTPRGT</sequence>
<evidence type="ECO:0000313" key="3">
    <source>
        <dbReference type="Proteomes" id="UP000305067"/>
    </source>
</evidence>
<evidence type="ECO:0000313" key="2">
    <source>
        <dbReference type="EMBL" id="TFK95845.1"/>
    </source>
</evidence>
<evidence type="ECO:0000256" key="1">
    <source>
        <dbReference type="SAM" id="MobiDB-lite"/>
    </source>
</evidence>
<name>A0A5C3Q169_9AGAR</name>
<feature type="region of interest" description="Disordered" evidence="1">
    <location>
        <begin position="324"/>
        <end position="348"/>
    </location>
</feature>
<reference evidence="2 3" key="1">
    <citation type="journal article" date="2019" name="Nat. Ecol. Evol.">
        <title>Megaphylogeny resolves global patterns of mushroom evolution.</title>
        <authorList>
            <person name="Varga T."/>
            <person name="Krizsan K."/>
            <person name="Foldi C."/>
            <person name="Dima B."/>
            <person name="Sanchez-Garcia M."/>
            <person name="Sanchez-Ramirez S."/>
            <person name="Szollosi G.J."/>
            <person name="Szarkandi J.G."/>
            <person name="Papp V."/>
            <person name="Albert L."/>
            <person name="Andreopoulos W."/>
            <person name="Angelini C."/>
            <person name="Antonin V."/>
            <person name="Barry K.W."/>
            <person name="Bougher N.L."/>
            <person name="Buchanan P."/>
            <person name="Buyck B."/>
            <person name="Bense V."/>
            <person name="Catcheside P."/>
            <person name="Chovatia M."/>
            <person name="Cooper J."/>
            <person name="Damon W."/>
            <person name="Desjardin D."/>
            <person name="Finy P."/>
            <person name="Geml J."/>
            <person name="Haridas S."/>
            <person name="Hughes K."/>
            <person name="Justo A."/>
            <person name="Karasinski D."/>
            <person name="Kautmanova I."/>
            <person name="Kiss B."/>
            <person name="Kocsube S."/>
            <person name="Kotiranta H."/>
            <person name="LaButti K.M."/>
            <person name="Lechner B.E."/>
            <person name="Liimatainen K."/>
            <person name="Lipzen A."/>
            <person name="Lukacs Z."/>
            <person name="Mihaltcheva S."/>
            <person name="Morgado L.N."/>
            <person name="Niskanen T."/>
            <person name="Noordeloos M.E."/>
            <person name="Ohm R.A."/>
            <person name="Ortiz-Santana B."/>
            <person name="Ovrebo C."/>
            <person name="Racz N."/>
            <person name="Riley R."/>
            <person name="Savchenko A."/>
            <person name="Shiryaev A."/>
            <person name="Soop K."/>
            <person name="Spirin V."/>
            <person name="Szebenyi C."/>
            <person name="Tomsovsky M."/>
            <person name="Tulloss R.E."/>
            <person name="Uehling J."/>
            <person name="Grigoriev I.V."/>
            <person name="Vagvolgyi C."/>
            <person name="Papp T."/>
            <person name="Martin F.M."/>
            <person name="Miettinen O."/>
            <person name="Hibbett D.S."/>
            <person name="Nagy L.G."/>
        </authorList>
    </citation>
    <scope>NUCLEOTIDE SEQUENCE [LARGE SCALE GENOMIC DNA]</scope>
    <source>
        <strain evidence="2 3">CBS 309.79</strain>
    </source>
</reference>
<protein>
    <submittedName>
        <fullName evidence="2">Uncharacterized protein</fullName>
    </submittedName>
</protein>
<dbReference type="EMBL" id="ML178873">
    <property type="protein sequence ID" value="TFK95845.1"/>
    <property type="molecule type" value="Genomic_DNA"/>
</dbReference>
<dbReference type="Proteomes" id="UP000305067">
    <property type="component" value="Unassembled WGS sequence"/>
</dbReference>
<feature type="non-terminal residue" evidence="2">
    <location>
        <position position="1"/>
    </location>
</feature>
<dbReference type="AlphaFoldDB" id="A0A5C3Q169"/>
<organism evidence="2 3">
    <name type="scientific">Pterulicium gracile</name>
    <dbReference type="NCBI Taxonomy" id="1884261"/>
    <lineage>
        <taxon>Eukaryota</taxon>
        <taxon>Fungi</taxon>
        <taxon>Dikarya</taxon>
        <taxon>Basidiomycota</taxon>
        <taxon>Agaricomycotina</taxon>
        <taxon>Agaricomycetes</taxon>
        <taxon>Agaricomycetidae</taxon>
        <taxon>Agaricales</taxon>
        <taxon>Pleurotineae</taxon>
        <taxon>Pterulaceae</taxon>
        <taxon>Pterulicium</taxon>
    </lineage>
</organism>